<dbReference type="EMBL" id="BMAC01001058">
    <property type="protein sequence ID" value="GFQ05398.1"/>
    <property type="molecule type" value="Genomic_DNA"/>
</dbReference>
<organism evidence="1 2">
    <name type="scientific">Phtheirospermum japonicum</name>
    <dbReference type="NCBI Taxonomy" id="374723"/>
    <lineage>
        <taxon>Eukaryota</taxon>
        <taxon>Viridiplantae</taxon>
        <taxon>Streptophyta</taxon>
        <taxon>Embryophyta</taxon>
        <taxon>Tracheophyta</taxon>
        <taxon>Spermatophyta</taxon>
        <taxon>Magnoliopsida</taxon>
        <taxon>eudicotyledons</taxon>
        <taxon>Gunneridae</taxon>
        <taxon>Pentapetalae</taxon>
        <taxon>asterids</taxon>
        <taxon>lamiids</taxon>
        <taxon>Lamiales</taxon>
        <taxon>Orobanchaceae</taxon>
        <taxon>Orobanchaceae incertae sedis</taxon>
        <taxon>Phtheirospermum</taxon>
    </lineage>
</organism>
<gene>
    <name evidence="1" type="ORF">PHJA_002683900</name>
</gene>
<dbReference type="PANTHER" id="PTHR32263">
    <property type="entry name" value="INACTIVE POLY [ADP-RIBOSE] POLYMERASE SRO4-RELATED"/>
    <property type="match status" value="1"/>
</dbReference>
<dbReference type="Gene3D" id="3.90.228.10">
    <property type="match status" value="1"/>
</dbReference>
<keyword evidence="2" id="KW-1185">Reference proteome</keyword>
<protein>
    <submittedName>
        <fullName evidence="1">Probable inactive poly [ADP-ribose] polymerase sro5</fullName>
    </submittedName>
</protein>
<comment type="caution">
    <text evidence="1">The sequence shown here is derived from an EMBL/GenBank/DDBJ whole genome shotgun (WGS) entry which is preliminary data.</text>
</comment>
<dbReference type="SUPFAM" id="SSF56399">
    <property type="entry name" value="ADP-ribosylation"/>
    <property type="match status" value="1"/>
</dbReference>
<accession>A0A830CXZ3</accession>
<proteinExistence type="predicted"/>
<dbReference type="AlphaFoldDB" id="A0A830CXZ3"/>
<dbReference type="PANTHER" id="PTHR32263:SF12">
    <property type="entry name" value="INACTIVE POLY [ADP-RIBOSE] POLYMERASE SRO4-RELATED"/>
    <property type="match status" value="1"/>
</dbReference>
<reference evidence="1" key="1">
    <citation type="submission" date="2020-07" db="EMBL/GenBank/DDBJ databases">
        <title>Ethylene signaling mediates host invasion by parasitic plants.</title>
        <authorList>
            <person name="Yoshida S."/>
        </authorList>
    </citation>
    <scope>NUCLEOTIDE SEQUENCE</scope>
    <source>
        <strain evidence="1">Okayama</strain>
    </source>
</reference>
<dbReference type="Proteomes" id="UP000653305">
    <property type="component" value="Unassembled WGS sequence"/>
</dbReference>
<evidence type="ECO:0000313" key="2">
    <source>
        <dbReference type="Proteomes" id="UP000653305"/>
    </source>
</evidence>
<evidence type="ECO:0000313" key="1">
    <source>
        <dbReference type="EMBL" id="GFQ05398.1"/>
    </source>
</evidence>
<sequence>MMCGGDANVKRGWYGASKGEVNGVLVSGFDYPRNHGVYLSAKDHPVESLQSSPSDEDGVMHMLICRVILGRLEERRLSTAKFTERLGDRLLTVLLKSYAQNLGFHGHIEETAGRQTHKLLV</sequence>
<dbReference type="InterPro" id="IPR044964">
    <property type="entry name" value="RCD1/SRO1-5"/>
</dbReference>
<dbReference type="OrthoDB" id="6133115at2759"/>
<name>A0A830CXZ3_9LAMI</name>